<evidence type="ECO:0000259" key="2">
    <source>
        <dbReference type="SMART" id="SM00906"/>
    </source>
</evidence>
<dbReference type="InterPro" id="IPR007219">
    <property type="entry name" value="XnlR_reg_dom"/>
</dbReference>
<accession>A0A9W9KHN2</accession>
<dbReference type="GO" id="GO:0003677">
    <property type="term" value="F:DNA binding"/>
    <property type="evidence" value="ECO:0007669"/>
    <property type="project" value="InterPro"/>
</dbReference>
<reference evidence="3" key="1">
    <citation type="submission" date="2022-11" db="EMBL/GenBank/DDBJ databases">
        <authorList>
            <person name="Petersen C."/>
        </authorList>
    </citation>
    <scope>NUCLEOTIDE SEQUENCE</scope>
    <source>
        <strain evidence="3">IBT 30069</strain>
    </source>
</reference>
<gene>
    <name evidence="3" type="ORF">N7456_003609</name>
</gene>
<dbReference type="Proteomes" id="UP001149165">
    <property type="component" value="Unassembled WGS sequence"/>
</dbReference>
<dbReference type="PANTHER" id="PTHR31668:SF4">
    <property type="entry name" value="TRANSCRIPTIONAL ACTIVATOR PROTEIN DAL81"/>
    <property type="match status" value="1"/>
</dbReference>
<keyword evidence="4" id="KW-1185">Reference proteome</keyword>
<reference evidence="3" key="2">
    <citation type="journal article" date="2023" name="IMA Fungus">
        <title>Comparative genomic study of the Penicillium genus elucidates a diverse pangenome and 15 lateral gene transfer events.</title>
        <authorList>
            <person name="Petersen C."/>
            <person name="Sorensen T."/>
            <person name="Nielsen M.R."/>
            <person name="Sondergaard T.E."/>
            <person name="Sorensen J.L."/>
            <person name="Fitzpatrick D.A."/>
            <person name="Frisvad J.C."/>
            <person name="Nielsen K.L."/>
        </authorList>
    </citation>
    <scope>NUCLEOTIDE SEQUENCE</scope>
    <source>
        <strain evidence="3">IBT 30069</strain>
    </source>
</reference>
<dbReference type="AlphaFoldDB" id="A0A9W9KHN2"/>
<proteinExistence type="predicted"/>
<organism evidence="3 4">
    <name type="scientific">Penicillium angulare</name>
    <dbReference type="NCBI Taxonomy" id="116970"/>
    <lineage>
        <taxon>Eukaryota</taxon>
        <taxon>Fungi</taxon>
        <taxon>Dikarya</taxon>
        <taxon>Ascomycota</taxon>
        <taxon>Pezizomycotina</taxon>
        <taxon>Eurotiomycetes</taxon>
        <taxon>Eurotiomycetidae</taxon>
        <taxon>Eurotiales</taxon>
        <taxon>Aspergillaceae</taxon>
        <taxon>Penicillium</taxon>
    </lineage>
</organism>
<comment type="caution">
    <text evidence="3">The sequence shown here is derived from an EMBL/GenBank/DDBJ whole genome shotgun (WGS) entry which is preliminary data.</text>
</comment>
<dbReference type="EMBL" id="JAPQKH010000003">
    <property type="protein sequence ID" value="KAJ5106934.1"/>
    <property type="molecule type" value="Genomic_DNA"/>
</dbReference>
<dbReference type="GO" id="GO:0005634">
    <property type="term" value="C:nucleus"/>
    <property type="evidence" value="ECO:0007669"/>
    <property type="project" value="TreeGrafter"/>
</dbReference>
<dbReference type="GO" id="GO:0006351">
    <property type="term" value="P:DNA-templated transcription"/>
    <property type="evidence" value="ECO:0007669"/>
    <property type="project" value="InterPro"/>
</dbReference>
<dbReference type="Pfam" id="PF04082">
    <property type="entry name" value="Fungal_trans"/>
    <property type="match status" value="1"/>
</dbReference>
<dbReference type="GO" id="GO:0008270">
    <property type="term" value="F:zinc ion binding"/>
    <property type="evidence" value="ECO:0007669"/>
    <property type="project" value="InterPro"/>
</dbReference>
<evidence type="ECO:0000313" key="4">
    <source>
        <dbReference type="Proteomes" id="UP001149165"/>
    </source>
</evidence>
<protein>
    <recommendedName>
        <fullName evidence="2">Xylanolytic transcriptional activator regulatory domain-containing protein</fullName>
    </recommendedName>
</protein>
<evidence type="ECO:0000313" key="3">
    <source>
        <dbReference type="EMBL" id="KAJ5106934.1"/>
    </source>
</evidence>
<dbReference type="InterPro" id="IPR050797">
    <property type="entry name" value="Carb_Metab_Trans_Reg"/>
</dbReference>
<dbReference type="OrthoDB" id="1924787at2759"/>
<evidence type="ECO:0000256" key="1">
    <source>
        <dbReference type="ARBA" id="ARBA00023242"/>
    </source>
</evidence>
<dbReference type="GO" id="GO:0001080">
    <property type="term" value="P:nitrogen catabolite activation of transcription from RNA polymerase II promoter"/>
    <property type="evidence" value="ECO:0007669"/>
    <property type="project" value="TreeGrafter"/>
</dbReference>
<name>A0A9W9KHN2_9EURO</name>
<dbReference type="PANTHER" id="PTHR31668">
    <property type="entry name" value="GLUCOSE TRANSPORT TRANSCRIPTION REGULATOR RGT1-RELATED-RELATED"/>
    <property type="match status" value="1"/>
</dbReference>
<keyword evidence="1" id="KW-0539">Nucleus</keyword>
<feature type="domain" description="Xylanolytic transcriptional activator regulatory" evidence="2">
    <location>
        <begin position="272"/>
        <end position="344"/>
    </location>
</feature>
<sequence>MNGSSVGARSSVESPDGILSHLYTLPDQPLVPNNPFPLHEIPHLDPPHDETLGNIPISRQPDETTLNSQSTTREDQAIVSVPDFALDPDTLGPFLQRIRSLESPSGFTAQLSGSSGESDPWLLRHCRYDEYGMCNFPRASFRTVGGVPYEHLVPVHFIVAENSLYDAGKEEFFVEGNLGEAELLYQLNSLVPPSDGRRLICFCVEAFSIPTTFKYLCIFWPQYMLPHFPFAFMILYLERDTHPEASCFESSLLYLQRFPKNGLSAVGDSAFVWSFFGATTNLAHTLGVQLDCRRWGIPHWEKRIRRRLWWIIYIEDKWRSLLAGRPPLIQSTEWDTSSIELSDFEFDKPPSDIIDNGWLLDDGVLFKTLSELAPVAEKLQITFYSLKASQQLCDDFSTSIDRARNIREDLQAWYNSLPNELRLRQQPTDINYASVEPWKGAAVLNLSYLTLEVLLYRAVLRPLGRASPPPPVEDDEAGGSASELQWFFENVNIDHLTPLPAIETLAVDEAAEVTIRAAEKCAAISTNYLSRLVSNDFDTFWHSLQAPTSQHAARSRQLLNSWTENLRSQVKNHKDLMTFALVRLSALQTEGPNRQSKLPPQATEPH</sequence>
<dbReference type="CDD" id="cd12148">
    <property type="entry name" value="fungal_TF_MHR"/>
    <property type="match status" value="1"/>
</dbReference>
<dbReference type="SMART" id="SM00906">
    <property type="entry name" value="Fungal_trans"/>
    <property type="match status" value="1"/>
</dbReference>